<evidence type="ECO:0000313" key="1">
    <source>
        <dbReference type="EMBL" id="KXB67415.1"/>
    </source>
</evidence>
<dbReference type="AlphaFoldDB" id="A0A134AIE3"/>
<dbReference type="STRING" id="755172.HMPREF1863_00605"/>
<keyword evidence="2" id="KW-1185">Reference proteome</keyword>
<reference evidence="2" key="1">
    <citation type="submission" date="2016-01" db="EMBL/GenBank/DDBJ databases">
        <authorList>
            <person name="Mitreva M."/>
            <person name="Pepin K.H."/>
            <person name="Mihindukulasuriya K.A."/>
            <person name="Fulton R."/>
            <person name="Fronick C."/>
            <person name="O'Laughlin M."/>
            <person name="Miner T."/>
            <person name="Herter B."/>
            <person name="Rosa B.A."/>
            <person name="Cordes M."/>
            <person name="Tomlinson C."/>
            <person name="Wollam A."/>
            <person name="Palsikar V.B."/>
            <person name="Mardis E.R."/>
            <person name="Wilson R.K."/>
        </authorList>
    </citation>
    <scope>NUCLEOTIDE SEQUENCE [LARGE SCALE GENOMIC DNA]</scope>
    <source>
        <strain evidence="2">DNF00729</strain>
    </source>
</reference>
<evidence type="ECO:0000313" key="2">
    <source>
        <dbReference type="Proteomes" id="UP000070442"/>
    </source>
</evidence>
<dbReference type="Proteomes" id="UP000070442">
    <property type="component" value="Unassembled WGS sequence"/>
</dbReference>
<comment type="caution">
    <text evidence="1">The sequence shown here is derived from an EMBL/GenBank/DDBJ whole genome shotgun (WGS) entry which is preliminary data.</text>
</comment>
<dbReference type="EMBL" id="LSDG01000019">
    <property type="protein sequence ID" value="KXB67415.1"/>
    <property type="molecule type" value="Genomic_DNA"/>
</dbReference>
<protein>
    <submittedName>
        <fullName evidence="1">Uncharacterized protein</fullName>
    </submittedName>
</protein>
<proteinExistence type="predicted"/>
<gene>
    <name evidence="1" type="ORF">HMPREF1863_00605</name>
</gene>
<organism evidence="1 2">
    <name type="scientific">Aedoeadaptatus coxii</name>
    <dbReference type="NCBI Taxonomy" id="755172"/>
    <lineage>
        <taxon>Bacteria</taxon>
        <taxon>Bacillati</taxon>
        <taxon>Bacillota</taxon>
        <taxon>Tissierellia</taxon>
        <taxon>Tissierellales</taxon>
        <taxon>Peptoniphilaceae</taxon>
        <taxon>Aedoeadaptatus</taxon>
    </lineage>
</organism>
<sequence>MEDHGEIATSKFAPLHRIHVEDIFPLIENLPFVDFSHGPRQKTHKGKGGDAFAAAAFADDGKGGAFGNGKAHAVYSVYYALIRIKGSMEIFKFD</sequence>
<name>A0A134AIE3_9FIRM</name>
<accession>A0A134AIE3</accession>